<feature type="repeat" description="WD" evidence="3">
    <location>
        <begin position="19"/>
        <end position="60"/>
    </location>
</feature>
<feature type="region of interest" description="Disordered" evidence="4">
    <location>
        <begin position="408"/>
        <end position="429"/>
    </location>
</feature>
<dbReference type="SMART" id="SM00320">
    <property type="entry name" value="WD40"/>
    <property type="match status" value="7"/>
</dbReference>
<feature type="repeat" description="WD" evidence="3">
    <location>
        <begin position="189"/>
        <end position="230"/>
    </location>
</feature>
<accession>A0A0C9SP66</accession>
<dbReference type="CDD" id="cd00200">
    <property type="entry name" value="WD40"/>
    <property type="match status" value="1"/>
</dbReference>
<feature type="region of interest" description="Disordered" evidence="4">
    <location>
        <begin position="444"/>
        <end position="463"/>
    </location>
</feature>
<feature type="repeat" description="WD" evidence="3">
    <location>
        <begin position="274"/>
        <end position="307"/>
    </location>
</feature>
<keyword evidence="1 3" id="KW-0853">WD repeat</keyword>
<dbReference type="Pfam" id="PF00400">
    <property type="entry name" value="WD40"/>
    <property type="match status" value="6"/>
</dbReference>
<dbReference type="OrthoDB" id="2675965at2759"/>
<dbReference type="Proteomes" id="UP000053647">
    <property type="component" value="Unassembled WGS sequence"/>
</dbReference>
<dbReference type="GO" id="GO:0007165">
    <property type="term" value="P:signal transduction"/>
    <property type="evidence" value="ECO:0007669"/>
    <property type="project" value="InterPro"/>
</dbReference>
<organism evidence="5 6">
    <name type="scientific">Paxillus involutus ATCC 200175</name>
    <dbReference type="NCBI Taxonomy" id="664439"/>
    <lineage>
        <taxon>Eukaryota</taxon>
        <taxon>Fungi</taxon>
        <taxon>Dikarya</taxon>
        <taxon>Basidiomycota</taxon>
        <taxon>Agaricomycotina</taxon>
        <taxon>Agaricomycetes</taxon>
        <taxon>Agaricomycetidae</taxon>
        <taxon>Boletales</taxon>
        <taxon>Paxilineae</taxon>
        <taxon>Paxillaceae</taxon>
        <taxon>Paxillus</taxon>
    </lineage>
</organism>
<dbReference type="InterPro" id="IPR015943">
    <property type="entry name" value="WD40/YVTN_repeat-like_dom_sf"/>
</dbReference>
<reference evidence="5 6" key="1">
    <citation type="submission" date="2014-06" db="EMBL/GenBank/DDBJ databases">
        <authorList>
            <consortium name="DOE Joint Genome Institute"/>
            <person name="Kuo A."/>
            <person name="Kohler A."/>
            <person name="Nagy L.G."/>
            <person name="Floudas D."/>
            <person name="Copeland A."/>
            <person name="Barry K.W."/>
            <person name="Cichocki N."/>
            <person name="Veneault-Fourrey C."/>
            <person name="LaButti K."/>
            <person name="Lindquist E.A."/>
            <person name="Lipzen A."/>
            <person name="Lundell T."/>
            <person name="Morin E."/>
            <person name="Murat C."/>
            <person name="Sun H."/>
            <person name="Tunlid A."/>
            <person name="Henrissat B."/>
            <person name="Grigoriev I.V."/>
            <person name="Hibbett D.S."/>
            <person name="Martin F."/>
            <person name="Nordberg H.P."/>
            <person name="Cantor M.N."/>
            <person name="Hua S.X."/>
        </authorList>
    </citation>
    <scope>NUCLEOTIDE SEQUENCE [LARGE SCALE GENOMIC DNA]</scope>
    <source>
        <strain evidence="5 6">ATCC 200175</strain>
    </source>
</reference>
<evidence type="ECO:0008006" key="7">
    <source>
        <dbReference type="Google" id="ProtNLM"/>
    </source>
</evidence>
<evidence type="ECO:0000313" key="5">
    <source>
        <dbReference type="EMBL" id="KIJ08699.1"/>
    </source>
</evidence>
<dbReference type="PANTHER" id="PTHR19850">
    <property type="entry name" value="GUANINE NUCLEOTIDE-BINDING PROTEIN BETA G PROTEIN BETA"/>
    <property type="match status" value="1"/>
</dbReference>
<evidence type="ECO:0000256" key="3">
    <source>
        <dbReference type="PROSITE-ProRule" id="PRU00221"/>
    </source>
</evidence>
<dbReference type="PRINTS" id="PR00320">
    <property type="entry name" value="GPROTEINBRPT"/>
</dbReference>
<name>A0A0C9SP66_PAXIN</name>
<protein>
    <recommendedName>
        <fullName evidence="7">WD40 repeat-like protein</fullName>
    </recommendedName>
</protein>
<dbReference type="InterPro" id="IPR016346">
    <property type="entry name" value="G-protein_beta_1-5"/>
</dbReference>
<feature type="repeat" description="WD" evidence="3">
    <location>
        <begin position="61"/>
        <end position="102"/>
    </location>
</feature>
<sequence>MSDSSKKSVDLAPKPLVTLSGHEDIIYRMLYLAGGKRLVTCSQDKTVRIWNVETGEQEGSSMEHDGWLEGLAVTRDEKRILSGGLGKRLVIWDVETRQVVEEWLGDDTTAGIRCISMSPDGDLVASGHGQGGVIVREMDGGTIKYSLKSGSDGVNALCFSPDGTKLACGGGDAIRVFDVDSGDLILGPIEGHTRDVFSAVWSLDGSQLFTSSWDHTIRHWDSESGEAIGEPWTGHTSDVTSLSLSPDGMKLASVSIDNTVRFWGTDSGDPIGEPLHHEDNLWAVTFSPSGEFVACGGSDKQVSIWRVPWWGDSKEEKHRSFLDRPAVTIPRPTATDLHRQLDYLDLPTGRPSSPHSRPHPNDTQSSPSSWRMWRTLPRRLFGRLHLPPRRGEVTTIYPGILQQRVYVASRDDESTAESPTEPLPTVPGHYPGFSIIVESVSSSDSLGGNQAAAAPPQDNSEPVQGSCCSLFSFRRGRSGTVSVPPAMELTQHVAPASNTPPPVVSSSHPSTQNIMDLPAVVDLPPGMA</sequence>
<dbReference type="InterPro" id="IPR019775">
    <property type="entry name" value="WD40_repeat_CS"/>
</dbReference>
<dbReference type="PROSITE" id="PS50082">
    <property type="entry name" value="WD_REPEATS_2"/>
    <property type="match status" value="5"/>
</dbReference>
<evidence type="ECO:0000256" key="1">
    <source>
        <dbReference type="ARBA" id="ARBA00022574"/>
    </source>
</evidence>
<dbReference type="InterPro" id="IPR001680">
    <property type="entry name" value="WD40_rpt"/>
</dbReference>
<dbReference type="Gene3D" id="2.130.10.10">
    <property type="entry name" value="YVTN repeat-like/Quinoprotein amine dehydrogenase"/>
    <property type="match status" value="3"/>
</dbReference>
<keyword evidence="6" id="KW-1185">Reference proteome</keyword>
<evidence type="ECO:0000256" key="4">
    <source>
        <dbReference type="SAM" id="MobiDB-lite"/>
    </source>
</evidence>
<keyword evidence="2" id="KW-0677">Repeat</keyword>
<dbReference type="PROSITE" id="PS00678">
    <property type="entry name" value="WD_REPEATS_1"/>
    <property type="match status" value="1"/>
</dbReference>
<feature type="region of interest" description="Disordered" evidence="4">
    <location>
        <begin position="344"/>
        <end position="369"/>
    </location>
</feature>
<gene>
    <name evidence="5" type="ORF">PAXINDRAFT_102486</name>
</gene>
<dbReference type="InterPro" id="IPR020472">
    <property type="entry name" value="WD40_PAC1"/>
</dbReference>
<proteinExistence type="predicted"/>
<feature type="repeat" description="WD" evidence="3">
    <location>
        <begin position="232"/>
        <end position="273"/>
    </location>
</feature>
<dbReference type="InterPro" id="IPR036322">
    <property type="entry name" value="WD40_repeat_dom_sf"/>
</dbReference>
<dbReference type="PROSITE" id="PS50294">
    <property type="entry name" value="WD_REPEATS_REGION"/>
    <property type="match status" value="4"/>
</dbReference>
<reference evidence="6" key="2">
    <citation type="submission" date="2015-01" db="EMBL/GenBank/DDBJ databases">
        <title>Evolutionary Origins and Diversification of the Mycorrhizal Mutualists.</title>
        <authorList>
            <consortium name="DOE Joint Genome Institute"/>
            <consortium name="Mycorrhizal Genomics Consortium"/>
            <person name="Kohler A."/>
            <person name="Kuo A."/>
            <person name="Nagy L.G."/>
            <person name="Floudas D."/>
            <person name="Copeland A."/>
            <person name="Barry K.W."/>
            <person name="Cichocki N."/>
            <person name="Veneault-Fourrey C."/>
            <person name="LaButti K."/>
            <person name="Lindquist E.A."/>
            <person name="Lipzen A."/>
            <person name="Lundell T."/>
            <person name="Morin E."/>
            <person name="Murat C."/>
            <person name="Riley R."/>
            <person name="Ohm R."/>
            <person name="Sun H."/>
            <person name="Tunlid A."/>
            <person name="Henrissat B."/>
            <person name="Grigoriev I.V."/>
            <person name="Hibbett D.S."/>
            <person name="Martin F."/>
        </authorList>
    </citation>
    <scope>NUCLEOTIDE SEQUENCE [LARGE SCALE GENOMIC DNA]</scope>
    <source>
        <strain evidence="6">ATCC 200175</strain>
    </source>
</reference>
<dbReference type="HOGENOM" id="CLU_000288_57_33_1"/>
<dbReference type="AlphaFoldDB" id="A0A0C9SP66"/>
<dbReference type="SUPFAM" id="SSF50978">
    <property type="entry name" value="WD40 repeat-like"/>
    <property type="match status" value="1"/>
</dbReference>
<dbReference type="EMBL" id="KN819572">
    <property type="protein sequence ID" value="KIJ08699.1"/>
    <property type="molecule type" value="Genomic_DNA"/>
</dbReference>
<evidence type="ECO:0000313" key="6">
    <source>
        <dbReference type="Proteomes" id="UP000053647"/>
    </source>
</evidence>
<evidence type="ECO:0000256" key="2">
    <source>
        <dbReference type="ARBA" id="ARBA00022737"/>
    </source>
</evidence>